<feature type="compositionally biased region" description="Polar residues" evidence="2">
    <location>
        <begin position="847"/>
        <end position="861"/>
    </location>
</feature>
<proteinExistence type="predicted"/>
<accession>A0AAW0FSU4</accession>
<dbReference type="EMBL" id="JASBNA010000050">
    <property type="protein sequence ID" value="KAK7680367.1"/>
    <property type="molecule type" value="Genomic_DNA"/>
</dbReference>
<feature type="region of interest" description="Disordered" evidence="2">
    <location>
        <begin position="774"/>
        <end position="801"/>
    </location>
</feature>
<dbReference type="GO" id="GO:0008270">
    <property type="term" value="F:zinc ion binding"/>
    <property type="evidence" value="ECO:0007669"/>
    <property type="project" value="UniProtKB-KW"/>
</dbReference>
<evidence type="ECO:0000313" key="4">
    <source>
        <dbReference type="EMBL" id="KAK7680367.1"/>
    </source>
</evidence>
<name>A0AAW0FSU4_9APHY</name>
<dbReference type="Pfam" id="PF04434">
    <property type="entry name" value="SWIM"/>
    <property type="match status" value="1"/>
</dbReference>
<keyword evidence="1" id="KW-0479">Metal-binding</keyword>
<protein>
    <recommendedName>
        <fullName evidence="3">SWIM-type domain-containing protein</fullName>
    </recommendedName>
</protein>
<reference evidence="4 5" key="1">
    <citation type="submission" date="2022-09" db="EMBL/GenBank/DDBJ databases">
        <authorList>
            <person name="Palmer J.M."/>
        </authorList>
    </citation>
    <scope>NUCLEOTIDE SEQUENCE [LARGE SCALE GENOMIC DNA]</scope>
    <source>
        <strain evidence="4 5">DSM 7382</strain>
    </source>
</reference>
<comment type="caution">
    <text evidence="4">The sequence shown here is derived from an EMBL/GenBank/DDBJ whole genome shotgun (WGS) entry which is preliminary data.</text>
</comment>
<keyword evidence="5" id="KW-1185">Reference proteome</keyword>
<keyword evidence="1" id="KW-0862">Zinc</keyword>
<sequence length="955" mass="109237">MSKPFHLCEDLDTTYKPDQRPELHTTGRDHRLDAKININHLYCSEEQRQVIPTLHSSKEWVARGFNPGPEHQLHANSFLREHHLDSMTLEMLESRWSVAHSNSWNRVGGSTDTEQVCRVLYQCVCGYDTTSRQKGKKLREKEHPDTVKQTGLKNWERRAAYDFTGCLAHADITFVKSDPPIITRILGYFIHNNKCIDAKLRRFPSIPLHPHVREVALRQMRRGASITAIQSENMTLIESRAYRDQKTETNPLTSNHRYIIRSTDFSRLHRDHLREAYGIEPQIRPEHNVHNWLDPRSKYFRPALYNSVFHYTARTNENARFKLCIASPEMREAAWKYCHKQQLLLDGTFGLCSSRLLLWIAMGIDESGSGVPVALFLFSAPAGTRATHAAYNTAILAELLGEWNTTLDKRNGELFEPYTAMTDTDLKERGALIIVWQNIILLLCRFHIRQCWTNRRKTLKLSGVSTLWRLRLRSRLLSLEEALLETTRHADALKLVEIEEKECHRFLKHQDPEAKSVGNAGIAYLQYLRLQWMPVELWRSWSRFGREKAAACLGIPTAKVLTTTNHLESLNGHLKGKYLKDWQRSGYRLRFDVLIYHLIYHILPHIYARRRADLQYVQWRDQRFTAAADGSIVTQQYAGSNKVSTNRLRAWFLPDAVRDNAAQHLFRNNQIKPIPSSRRYELWARCQSETSADIHYWLTIHPSGSATCSCPDWAYRGGACKHLRAFRLVIKQWDTNDVLDHPFRFPSSLLEAEEVENRNACWYKETYAASVTHPPSPFDLSSGSMAEANKEPLHNGTPPQHMTVKVNHAGICLLPPTVLENQLPSLAQEAQLSSESHADGSPLCPSESCNSSDSEIPSTITPADARSEAPQQHDDNVAALSIQLQQQIHHDIDTVLPLLHGILTNLGNPAQLQLSNSETIMDFRSILEALEDSFAIELGNKDNPLPSASKGNVRF</sequence>
<feature type="region of interest" description="Disordered" evidence="2">
    <location>
        <begin position="829"/>
        <end position="872"/>
    </location>
</feature>
<organism evidence="4 5">
    <name type="scientific">Cerrena zonata</name>
    <dbReference type="NCBI Taxonomy" id="2478898"/>
    <lineage>
        <taxon>Eukaryota</taxon>
        <taxon>Fungi</taxon>
        <taxon>Dikarya</taxon>
        <taxon>Basidiomycota</taxon>
        <taxon>Agaricomycotina</taxon>
        <taxon>Agaricomycetes</taxon>
        <taxon>Polyporales</taxon>
        <taxon>Cerrenaceae</taxon>
        <taxon>Cerrena</taxon>
    </lineage>
</organism>
<keyword evidence="1" id="KW-0863">Zinc-finger</keyword>
<feature type="domain" description="SWIM-type" evidence="3">
    <location>
        <begin position="696"/>
        <end position="731"/>
    </location>
</feature>
<evidence type="ECO:0000256" key="2">
    <source>
        <dbReference type="SAM" id="MobiDB-lite"/>
    </source>
</evidence>
<dbReference type="AlphaFoldDB" id="A0AAW0FSU4"/>
<gene>
    <name evidence="4" type="ORF">QCA50_016607</name>
</gene>
<dbReference type="Proteomes" id="UP001385951">
    <property type="component" value="Unassembled WGS sequence"/>
</dbReference>
<dbReference type="InterPro" id="IPR007527">
    <property type="entry name" value="Znf_SWIM"/>
</dbReference>
<evidence type="ECO:0000259" key="3">
    <source>
        <dbReference type="PROSITE" id="PS50966"/>
    </source>
</evidence>
<dbReference type="PROSITE" id="PS50966">
    <property type="entry name" value="ZF_SWIM"/>
    <property type="match status" value="1"/>
</dbReference>
<evidence type="ECO:0000313" key="5">
    <source>
        <dbReference type="Proteomes" id="UP001385951"/>
    </source>
</evidence>
<evidence type="ECO:0000256" key="1">
    <source>
        <dbReference type="PROSITE-ProRule" id="PRU00325"/>
    </source>
</evidence>